<evidence type="ECO:0000313" key="1">
    <source>
        <dbReference type="EMBL" id="MCM1983213.1"/>
    </source>
</evidence>
<accession>A0ABD4T409</accession>
<gene>
    <name evidence="1" type="ORF">QQ91_0010305</name>
</gene>
<evidence type="ECO:0000313" key="2">
    <source>
        <dbReference type="Proteomes" id="UP000031561"/>
    </source>
</evidence>
<name>A0ABD4T409_9CYAN</name>
<dbReference type="EMBL" id="JTHE03000059">
    <property type="protein sequence ID" value="MCM1983213.1"/>
    <property type="molecule type" value="Genomic_DNA"/>
</dbReference>
<comment type="caution">
    <text evidence="1">The sequence shown here is derived from an EMBL/GenBank/DDBJ whole genome shotgun (WGS) entry which is preliminary data.</text>
</comment>
<proteinExistence type="predicted"/>
<organism evidence="1 2">
    <name type="scientific">Lyngbya confervoides BDU141951</name>
    <dbReference type="NCBI Taxonomy" id="1574623"/>
    <lineage>
        <taxon>Bacteria</taxon>
        <taxon>Bacillati</taxon>
        <taxon>Cyanobacteriota</taxon>
        <taxon>Cyanophyceae</taxon>
        <taxon>Oscillatoriophycideae</taxon>
        <taxon>Oscillatoriales</taxon>
        <taxon>Microcoleaceae</taxon>
        <taxon>Lyngbya</taxon>
    </lineage>
</organism>
<keyword evidence="2" id="KW-1185">Reference proteome</keyword>
<dbReference type="AlphaFoldDB" id="A0ABD4T409"/>
<protein>
    <submittedName>
        <fullName evidence="1">Uncharacterized protein</fullName>
    </submittedName>
</protein>
<sequence length="171" mass="19474">MSNQIDESYVRQNIPDTGDFEGSKEFLEPNNAYAQEPPNRSLALDGYLWWNNLSVSYEGGTRLLVDNQPLRASQVEFYIDDLSWQYALNGPRITDPWGNGQQAPGDWFVPGMLQFGIIIFQSNSWWGRVDRGINRKAIQRPGEDILFNVNDKRGTYGDNGGSFDLYLKVLS</sequence>
<dbReference type="Gene3D" id="2.60.120.430">
    <property type="entry name" value="Galactose-binding lectin"/>
    <property type="match status" value="1"/>
</dbReference>
<dbReference type="RefSeq" id="WP_166282130.1">
    <property type="nucleotide sequence ID" value="NZ_JTHE03000059.1"/>
</dbReference>
<reference evidence="1 2" key="1">
    <citation type="journal article" date="2015" name="Genome Announc.">
        <title>Draft Genome Sequence of Filamentous Marine Cyanobacterium Lyngbya confervoides Strain BDU141951.</title>
        <authorList>
            <person name="Chandrababunaidu M.M."/>
            <person name="Sen D."/>
            <person name="Tripathy S."/>
        </authorList>
    </citation>
    <scope>NUCLEOTIDE SEQUENCE [LARGE SCALE GENOMIC DNA]</scope>
    <source>
        <strain evidence="1 2">BDU141951</strain>
    </source>
</reference>
<dbReference type="Proteomes" id="UP000031561">
    <property type="component" value="Unassembled WGS sequence"/>
</dbReference>